<evidence type="ECO:0000313" key="2">
    <source>
        <dbReference type="Proteomes" id="UP000028681"/>
    </source>
</evidence>
<dbReference type="Proteomes" id="UP000028681">
    <property type="component" value="Chromosome"/>
</dbReference>
<gene>
    <name evidence="1" type="primary">lbrB</name>
    <name evidence="1" type="ORF">ETEE_0565</name>
</gene>
<evidence type="ECO:0000313" key="1">
    <source>
        <dbReference type="EMBL" id="AIJ07039.1"/>
    </source>
</evidence>
<dbReference type="AlphaFoldDB" id="A0A076LMX0"/>
<accession>A0A076LMX0</accession>
<proteinExistence type="predicted"/>
<dbReference type="HOGENOM" id="CLU_2915120_0_0_6"/>
<sequence length="61" mass="7000">MAALNLIRKTFHNESPFSSEPIDFVLWVKDKLIDENDYNPNNMASVENNVLKESLNIDGFT</sequence>
<reference evidence="1 2" key="1">
    <citation type="journal article" date="2012" name="PLoS ONE">
        <title>Edwardsiella comparative phylogenomics reveal the new intra/inter-species taxonomic relationships, virulence evolution and niche adaptation mechanisms.</title>
        <authorList>
            <person name="Yang M."/>
            <person name="Lv Y."/>
            <person name="Xiao J."/>
            <person name="Wu H."/>
            <person name="Zheng H."/>
            <person name="Liu Q."/>
            <person name="Zhang Y."/>
            <person name="Wang Q."/>
        </authorList>
    </citation>
    <scope>NUCLEOTIDE SEQUENCE [LARGE SCALE GENOMIC DNA]</scope>
    <source>
        <strain evidence="2">080813</strain>
    </source>
</reference>
<protein>
    <submittedName>
        <fullName evidence="1">Co-activator of prophage gene expression IbrB</fullName>
    </submittedName>
</protein>
<dbReference type="EMBL" id="CP006664">
    <property type="protein sequence ID" value="AIJ07039.1"/>
    <property type="molecule type" value="Genomic_DNA"/>
</dbReference>
<dbReference type="KEGG" id="ete:ETEE_0565"/>
<name>A0A076LMX0_9GAMM</name>
<organism evidence="1 2">
    <name type="scientific">Edwardsiella anguillarum ET080813</name>
    <dbReference type="NCBI Taxonomy" id="667120"/>
    <lineage>
        <taxon>Bacteria</taxon>
        <taxon>Pseudomonadati</taxon>
        <taxon>Pseudomonadota</taxon>
        <taxon>Gammaproteobacteria</taxon>
        <taxon>Enterobacterales</taxon>
        <taxon>Hafniaceae</taxon>
        <taxon>Edwardsiella</taxon>
    </lineage>
</organism>